<organism evidence="3 4">
    <name type="scientific">Gemmatimonas aurantiaca</name>
    <dbReference type="NCBI Taxonomy" id="173480"/>
    <lineage>
        <taxon>Bacteria</taxon>
        <taxon>Pseudomonadati</taxon>
        <taxon>Gemmatimonadota</taxon>
        <taxon>Gemmatimonadia</taxon>
        <taxon>Gemmatimonadales</taxon>
        <taxon>Gemmatimonadaceae</taxon>
        <taxon>Gemmatimonas</taxon>
    </lineage>
</organism>
<feature type="domain" description="Activator of Hsp90 ATPase homologue 1/2-like C-terminal" evidence="2">
    <location>
        <begin position="23"/>
        <end position="159"/>
    </location>
</feature>
<dbReference type="Gene3D" id="3.30.530.20">
    <property type="match status" value="2"/>
</dbReference>
<name>A0A3D4V6C2_9BACT</name>
<gene>
    <name evidence="3" type="ORF">DGD08_05350</name>
</gene>
<comment type="similarity">
    <text evidence="1">Belongs to the AHA1 family.</text>
</comment>
<protein>
    <submittedName>
        <fullName evidence="3">ATPase</fullName>
    </submittedName>
</protein>
<dbReference type="InterPro" id="IPR023393">
    <property type="entry name" value="START-like_dom_sf"/>
</dbReference>
<comment type="caution">
    <text evidence="3">The sequence shown here is derived from an EMBL/GenBank/DDBJ whole genome shotgun (WGS) entry which is preliminary data.</text>
</comment>
<reference evidence="3 4" key="1">
    <citation type="journal article" date="2018" name="Nat. Biotechnol.">
        <title>A standardized bacterial taxonomy based on genome phylogeny substantially revises the tree of life.</title>
        <authorList>
            <person name="Parks D.H."/>
            <person name="Chuvochina M."/>
            <person name="Waite D.W."/>
            <person name="Rinke C."/>
            <person name="Skarshewski A."/>
            <person name="Chaumeil P.A."/>
            <person name="Hugenholtz P."/>
        </authorList>
    </citation>
    <scope>NUCLEOTIDE SEQUENCE [LARGE SCALE GENOMIC DNA]</scope>
    <source>
        <strain evidence="3">UBA8844</strain>
    </source>
</reference>
<dbReference type="Proteomes" id="UP000264071">
    <property type="component" value="Unassembled WGS sequence"/>
</dbReference>
<feature type="domain" description="Activator of Hsp90 ATPase homologue 1/2-like C-terminal" evidence="2">
    <location>
        <begin position="190"/>
        <end position="321"/>
    </location>
</feature>
<dbReference type="CDD" id="cd07814">
    <property type="entry name" value="SRPBCC_CalC_Aha1-like"/>
    <property type="match status" value="1"/>
</dbReference>
<sequence>MPITEVVSNAKDLTLTVIGDYAVPVERLWDAHVDPRQLERFWGPVEWPATFIRHEVAVGGESQYYMTGPDGTKAHGWFRFTAVEPLKRFALIDGFGDATGAPDPAMPTMEMVFTFQSTATGSRVQNVTTFPSVEAMEQLVNMGMVDGIKSAMSQTDAVLADLASFAAGRATEAQLLSDTQVRVSRVIRGSAEQVWRAHHDAGLLQQWLTGPDGWTMPVCRVANKVGDHYRYEWAQVDGTQRFGFEGELLELAAPYRAVTTERMADTEGPSTRNELTLTPVAGGTLMSLVITYPTKELRDMILGTGMTTGMETSYARLESVLKAA</sequence>
<proteinExistence type="inferred from homology"/>
<dbReference type="SUPFAM" id="SSF55961">
    <property type="entry name" value="Bet v1-like"/>
    <property type="match status" value="2"/>
</dbReference>
<evidence type="ECO:0000256" key="1">
    <source>
        <dbReference type="ARBA" id="ARBA00006817"/>
    </source>
</evidence>
<evidence type="ECO:0000313" key="3">
    <source>
        <dbReference type="EMBL" id="HCT56625.1"/>
    </source>
</evidence>
<dbReference type="AlphaFoldDB" id="A0A3D4V6C2"/>
<dbReference type="InterPro" id="IPR013538">
    <property type="entry name" value="ASHA1/2-like_C"/>
</dbReference>
<evidence type="ECO:0000313" key="4">
    <source>
        <dbReference type="Proteomes" id="UP000264071"/>
    </source>
</evidence>
<accession>A0A3D4V6C2</accession>
<dbReference type="Pfam" id="PF08327">
    <property type="entry name" value="AHSA1"/>
    <property type="match status" value="2"/>
</dbReference>
<dbReference type="EMBL" id="DPIY01000006">
    <property type="protein sequence ID" value="HCT56625.1"/>
    <property type="molecule type" value="Genomic_DNA"/>
</dbReference>
<evidence type="ECO:0000259" key="2">
    <source>
        <dbReference type="Pfam" id="PF08327"/>
    </source>
</evidence>